<dbReference type="InterPro" id="IPR051886">
    <property type="entry name" value="Seed_Dev/Stress_Resp_Reg"/>
</dbReference>
<dbReference type="PROSITE" id="PS51806">
    <property type="entry name" value="DOG1"/>
    <property type="match status" value="1"/>
</dbReference>
<proteinExistence type="predicted"/>
<evidence type="ECO:0000256" key="1">
    <source>
        <dbReference type="SAM" id="Coils"/>
    </source>
</evidence>
<keyword evidence="1" id="KW-0175">Coiled coil</keyword>
<dbReference type="GO" id="GO:0006351">
    <property type="term" value="P:DNA-templated transcription"/>
    <property type="evidence" value="ECO:0007669"/>
    <property type="project" value="InterPro"/>
</dbReference>
<accession>A0A8S0TAP1</accession>
<evidence type="ECO:0000313" key="4">
    <source>
        <dbReference type="Proteomes" id="UP000594638"/>
    </source>
</evidence>
<reference evidence="3 4" key="1">
    <citation type="submission" date="2019-12" db="EMBL/GenBank/DDBJ databases">
        <authorList>
            <person name="Alioto T."/>
            <person name="Alioto T."/>
            <person name="Gomez Garrido J."/>
        </authorList>
    </citation>
    <scope>NUCLEOTIDE SEQUENCE [LARGE SCALE GENOMIC DNA]</scope>
</reference>
<protein>
    <recommendedName>
        <fullName evidence="2">DOG1 domain-containing protein</fullName>
    </recommendedName>
</protein>
<dbReference type="PANTHER" id="PTHR46354:SF2">
    <property type="entry name" value="PROTEIN DOG1-LIKE 4"/>
    <property type="match status" value="1"/>
</dbReference>
<dbReference type="Proteomes" id="UP000594638">
    <property type="component" value="Unassembled WGS sequence"/>
</dbReference>
<comment type="caution">
    <text evidence="3">The sequence shown here is derived from an EMBL/GenBank/DDBJ whole genome shotgun (WGS) entry which is preliminary data.</text>
</comment>
<evidence type="ECO:0000259" key="2">
    <source>
        <dbReference type="PROSITE" id="PS51806"/>
    </source>
</evidence>
<dbReference type="AlphaFoldDB" id="A0A8S0TAP1"/>
<dbReference type="InterPro" id="IPR025422">
    <property type="entry name" value="TGA_domain"/>
</dbReference>
<feature type="coiled-coil region" evidence="1">
    <location>
        <begin position="23"/>
        <end position="54"/>
    </location>
</feature>
<dbReference type="OrthoDB" id="1895294at2759"/>
<name>A0A8S0TAP1_OLEEU</name>
<dbReference type="EMBL" id="CACTIH010005801">
    <property type="protein sequence ID" value="CAA3002018.1"/>
    <property type="molecule type" value="Genomic_DNA"/>
</dbReference>
<gene>
    <name evidence="3" type="ORF">OLEA9_A081478</name>
</gene>
<organism evidence="3 4">
    <name type="scientific">Olea europaea subsp. europaea</name>
    <dbReference type="NCBI Taxonomy" id="158383"/>
    <lineage>
        <taxon>Eukaryota</taxon>
        <taxon>Viridiplantae</taxon>
        <taxon>Streptophyta</taxon>
        <taxon>Embryophyta</taxon>
        <taxon>Tracheophyta</taxon>
        <taxon>Spermatophyta</taxon>
        <taxon>Magnoliopsida</taxon>
        <taxon>eudicotyledons</taxon>
        <taxon>Gunneridae</taxon>
        <taxon>Pentapetalae</taxon>
        <taxon>asterids</taxon>
        <taxon>lamiids</taxon>
        <taxon>Lamiales</taxon>
        <taxon>Oleaceae</taxon>
        <taxon>Oleeae</taxon>
        <taxon>Olea</taxon>
    </lineage>
</organism>
<dbReference type="PANTHER" id="PTHR46354">
    <property type="entry name" value="DOG1 DOMAIN-CONTAINING PROTEIN"/>
    <property type="match status" value="1"/>
</dbReference>
<sequence>MAFQLIDSLTKAQTPGASLAGMTDEQMKKIEALREKIKVEEDMARREMDRQQMEAVELAMLESRVMHRGGLAMTQVDDIGIGIDRLTFWLGKLVKMVDCARLTTLNGALDVPTPIQCGKFFAAISMLHIHMRK</sequence>
<dbReference type="Gramene" id="OE9A081478T1">
    <property type="protein sequence ID" value="OE9A081478C1"/>
    <property type="gene ID" value="OE9A081478"/>
</dbReference>
<keyword evidence="4" id="KW-1185">Reference proteome</keyword>
<feature type="domain" description="DOG1" evidence="2">
    <location>
        <begin position="1"/>
        <end position="133"/>
    </location>
</feature>
<evidence type="ECO:0000313" key="3">
    <source>
        <dbReference type="EMBL" id="CAA3002018.1"/>
    </source>
</evidence>
<dbReference type="GO" id="GO:0043565">
    <property type="term" value="F:sequence-specific DNA binding"/>
    <property type="evidence" value="ECO:0007669"/>
    <property type="project" value="InterPro"/>
</dbReference>